<proteinExistence type="predicted"/>
<evidence type="ECO:0000313" key="2">
    <source>
        <dbReference type="Proteomes" id="UP000607653"/>
    </source>
</evidence>
<evidence type="ECO:0000313" key="1">
    <source>
        <dbReference type="EMBL" id="DAD49087.1"/>
    </source>
</evidence>
<organism evidence="1 2">
    <name type="scientific">Nelumbo nucifera</name>
    <name type="common">Sacred lotus</name>
    <dbReference type="NCBI Taxonomy" id="4432"/>
    <lineage>
        <taxon>Eukaryota</taxon>
        <taxon>Viridiplantae</taxon>
        <taxon>Streptophyta</taxon>
        <taxon>Embryophyta</taxon>
        <taxon>Tracheophyta</taxon>
        <taxon>Spermatophyta</taxon>
        <taxon>Magnoliopsida</taxon>
        <taxon>Proteales</taxon>
        <taxon>Nelumbonaceae</taxon>
        <taxon>Nelumbo</taxon>
    </lineage>
</organism>
<keyword evidence="2" id="KW-1185">Reference proteome</keyword>
<name>A0A822ZW27_NELNU</name>
<comment type="caution">
    <text evidence="1">The sequence shown here is derived from an EMBL/GenBank/DDBJ whole genome shotgun (WGS) entry which is preliminary data.</text>
</comment>
<protein>
    <submittedName>
        <fullName evidence="1">Uncharacterized protein</fullName>
    </submittedName>
</protein>
<dbReference type="EMBL" id="DUZY01000008">
    <property type="protein sequence ID" value="DAD49087.1"/>
    <property type="molecule type" value="Genomic_DNA"/>
</dbReference>
<dbReference type="AlphaFoldDB" id="A0A822ZW27"/>
<accession>A0A822ZW27</accession>
<dbReference type="Proteomes" id="UP000607653">
    <property type="component" value="Unassembled WGS sequence"/>
</dbReference>
<reference evidence="1 2" key="1">
    <citation type="journal article" date="2020" name="Mol. Biol. Evol.">
        <title>Distinct Expression and Methylation Patterns for Genes with Different Fates following a Single Whole-Genome Duplication in Flowering Plants.</title>
        <authorList>
            <person name="Shi T."/>
            <person name="Rahmani R.S."/>
            <person name="Gugger P.F."/>
            <person name="Wang M."/>
            <person name="Li H."/>
            <person name="Zhang Y."/>
            <person name="Li Z."/>
            <person name="Wang Q."/>
            <person name="Van de Peer Y."/>
            <person name="Marchal K."/>
            <person name="Chen J."/>
        </authorList>
    </citation>
    <scope>NUCLEOTIDE SEQUENCE [LARGE SCALE GENOMIC DNA]</scope>
    <source>
        <tissue evidence="1">Leaf</tissue>
    </source>
</reference>
<sequence>MKSNFYQVPTSSEPNPETTLNAMIGAEASLNQSFRGATLSYLLPRLD</sequence>
<gene>
    <name evidence="1" type="ORF">HUJ06_019024</name>
</gene>